<dbReference type="AlphaFoldDB" id="A0A1H5SD84"/>
<dbReference type="GO" id="GO:0015220">
    <property type="term" value="F:choline transmembrane transporter activity"/>
    <property type="evidence" value="ECO:0007669"/>
    <property type="project" value="TreeGrafter"/>
</dbReference>
<evidence type="ECO:0000313" key="11">
    <source>
        <dbReference type="Proteomes" id="UP000236742"/>
    </source>
</evidence>
<evidence type="ECO:0000256" key="8">
    <source>
        <dbReference type="RuleBase" id="RU003942"/>
    </source>
</evidence>
<dbReference type="Pfam" id="PF00893">
    <property type="entry name" value="Multi_Drug_Res"/>
    <property type="match status" value="1"/>
</dbReference>
<gene>
    <name evidence="10" type="ORF">SAMN05421751_101429</name>
</gene>
<dbReference type="GO" id="GO:0015297">
    <property type="term" value="F:antiporter activity"/>
    <property type="evidence" value="ECO:0007669"/>
    <property type="project" value="TreeGrafter"/>
</dbReference>
<keyword evidence="5 9" id="KW-1133">Transmembrane helix</keyword>
<dbReference type="Proteomes" id="UP000236742">
    <property type="component" value="Unassembled WGS sequence"/>
</dbReference>
<dbReference type="GO" id="GO:0031460">
    <property type="term" value="P:glycine betaine transport"/>
    <property type="evidence" value="ECO:0007669"/>
    <property type="project" value="TreeGrafter"/>
</dbReference>
<evidence type="ECO:0000256" key="3">
    <source>
        <dbReference type="ARBA" id="ARBA00022475"/>
    </source>
</evidence>
<reference evidence="11" key="1">
    <citation type="submission" date="2016-10" db="EMBL/GenBank/DDBJ databases">
        <authorList>
            <person name="Varghese N."/>
            <person name="Submissions S."/>
        </authorList>
    </citation>
    <scope>NUCLEOTIDE SEQUENCE [LARGE SCALE GENOMIC DNA]</scope>
    <source>
        <strain evidence="11">DSM 23413</strain>
    </source>
</reference>
<proteinExistence type="inferred from homology"/>
<dbReference type="PANTHER" id="PTHR30561">
    <property type="entry name" value="SMR FAMILY PROTON-DEPENDENT DRUG EFFLUX TRANSPORTER SUGE"/>
    <property type="match status" value="1"/>
</dbReference>
<keyword evidence="11" id="KW-1185">Reference proteome</keyword>
<dbReference type="InterPro" id="IPR045324">
    <property type="entry name" value="Small_multidrug_res"/>
</dbReference>
<comment type="similarity">
    <text evidence="7 8">Belongs to the drug/metabolite transporter (DMT) superfamily. Small multidrug resistance (SMR) (TC 2.A.7.1) family.</text>
</comment>
<sequence length="131" mass="14059">MLDSRRRVGHPAKKSSERTQMPVHYLYLFLAIAAETVGTTALQASQQFTRAGPSVLVVAAYALSFYFMSFALKAMPVGIVYAIWSGLGIVFIAALGFVIFGQRLDLPAVLGMGLIIAGILVIHLFSATSGH</sequence>
<dbReference type="InterPro" id="IPR000390">
    <property type="entry name" value="Small_drug/metabolite_transptr"/>
</dbReference>
<evidence type="ECO:0000256" key="6">
    <source>
        <dbReference type="ARBA" id="ARBA00023136"/>
    </source>
</evidence>
<accession>A0A1H5SD84</accession>
<keyword evidence="4 8" id="KW-0812">Transmembrane</keyword>
<organism evidence="10 11">
    <name type="scientific">Jhaorihella thermophila</name>
    <dbReference type="NCBI Taxonomy" id="488547"/>
    <lineage>
        <taxon>Bacteria</taxon>
        <taxon>Pseudomonadati</taxon>
        <taxon>Pseudomonadota</taxon>
        <taxon>Alphaproteobacteria</taxon>
        <taxon>Rhodobacterales</taxon>
        <taxon>Paracoccaceae</taxon>
        <taxon>Jhaorihella</taxon>
    </lineage>
</organism>
<dbReference type="Gene3D" id="1.10.3730.20">
    <property type="match status" value="1"/>
</dbReference>
<evidence type="ECO:0000256" key="1">
    <source>
        <dbReference type="ARBA" id="ARBA00004651"/>
    </source>
</evidence>
<dbReference type="SUPFAM" id="SSF103481">
    <property type="entry name" value="Multidrug resistance efflux transporter EmrE"/>
    <property type="match status" value="1"/>
</dbReference>
<dbReference type="FunFam" id="1.10.3730.20:FF:000001">
    <property type="entry name" value="Quaternary ammonium compound resistance transporter SugE"/>
    <property type="match status" value="1"/>
</dbReference>
<feature type="transmembrane region" description="Helical" evidence="9">
    <location>
        <begin position="106"/>
        <end position="125"/>
    </location>
</feature>
<comment type="subcellular location">
    <subcellularLocation>
        <location evidence="1 8">Cell membrane</location>
        <topology evidence="1 8">Multi-pass membrane protein</topology>
    </subcellularLocation>
</comment>
<protein>
    <submittedName>
        <fullName evidence="10">Small multidrug resistance pump</fullName>
    </submittedName>
</protein>
<evidence type="ECO:0000256" key="9">
    <source>
        <dbReference type="SAM" id="Phobius"/>
    </source>
</evidence>
<dbReference type="GO" id="GO:0005886">
    <property type="term" value="C:plasma membrane"/>
    <property type="evidence" value="ECO:0007669"/>
    <property type="project" value="UniProtKB-SubCell"/>
</dbReference>
<evidence type="ECO:0000256" key="7">
    <source>
        <dbReference type="ARBA" id="ARBA00038032"/>
    </source>
</evidence>
<feature type="transmembrane region" description="Helical" evidence="9">
    <location>
        <begin position="79"/>
        <end position="100"/>
    </location>
</feature>
<evidence type="ECO:0000256" key="4">
    <source>
        <dbReference type="ARBA" id="ARBA00022692"/>
    </source>
</evidence>
<feature type="transmembrane region" description="Helical" evidence="9">
    <location>
        <begin position="21"/>
        <end position="42"/>
    </location>
</feature>
<evidence type="ECO:0000256" key="2">
    <source>
        <dbReference type="ARBA" id="ARBA00022448"/>
    </source>
</evidence>
<feature type="transmembrane region" description="Helical" evidence="9">
    <location>
        <begin position="54"/>
        <end position="72"/>
    </location>
</feature>
<dbReference type="GO" id="GO:0015199">
    <property type="term" value="F:amino-acid betaine transmembrane transporter activity"/>
    <property type="evidence" value="ECO:0007669"/>
    <property type="project" value="TreeGrafter"/>
</dbReference>
<dbReference type="EMBL" id="FNVD01000001">
    <property type="protein sequence ID" value="SEF47717.1"/>
    <property type="molecule type" value="Genomic_DNA"/>
</dbReference>
<keyword evidence="3" id="KW-1003">Cell membrane</keyword>
<keyword evidence="6 9" id="KW-0472">Membrane</keyword>
<keyword evidence="2" id="KW-0813">Transport</keyword>
<dbReference type="PANTHER" id="PTHR30561:SF1">
    <property type="entry name" value="MULTIDRUG TRANSPORTER EMRE"/>
    <property type="match status" value="1"/>
</dbReference>
<dbReference type="GO" id="GO:1990961">
    <property type="term" value="P:xenobiotic detoxification by transmembrane export across the plasma membrane"/>
    <property type="evidence" value="ECO:0007669"/>
    <property type="project" value="UniProtKB-ARBA"/>
</dbReference>
<evidence type="ECO:0000313" key="10">
    <source>
        <dbReference type="EMBL" id="SEF47717.1"/>
    </source>
</evidence>
<evidence type="ECO:0000256" key="5">
    <source>
        <dbReference type="ARBA" id="ARBA00022989"/>
    </source>
</evidence>
<name>A0A1H5SD84_9RHOB</name>
<dbReference type="InterPro" id="IPR037185">
    <property type="entry name" value="EmrE-like"/>
</dbReference>